<protein>
    <submittedName>
        <fullName evidence="2">ISL3 family transposase</fullName>
    </submittedName>
</protein>
<dbReference type="EMBL" id="SMOD01000165">
    <property type="protein sequence ID" value="TDF91746.1"/>
    <property type="molecule type" value="Genomic_DNA"/>
</dbReference>
<dbReference type="OrthoDB" id="46712at2"/>
<evidence type="ECO:0000313" key="3">
    <source>
        <dbReference type="Proteomes" id="UP000295606"/>
    </source>
</evidence>
<dbReference type="Pfam" id="PF01610">
    <property type="entry name" value="DDE_Tnp_ISL3"/>
    <property type="match status" value="1"/>
</dbReference>
<name>A0A4R5K9S6_9BURK</name>
<reference evidence="2 3" key="1">
    <citation type="submission" date="2019-03" db="EMBL/GenBank/DDBJ databases">
        <title>Paraburkholderia sp. isolated from native Mimosa gymnas in Guartela State Park, Brazil.</title>
        <authorList>
            <person name="Paulitsch F."/>
            <person name="Hungria M."/>
            <person name="Delamuta J.R.M."/>
            <person name="Ribeiro R.A."/>
            <person name="Dall'Agnol R."/>
            <person name="Silva J.S.B."/>
        </authorList>
    </citation>
    <scope>NUCLEOTIDE SEQUENCE [LARGE SCALE GENOMIC DNA]</scope>
    <source>
        <strain evidence="2 3">CNPSo 3008</strain>
    </source>
</reference>
<dbReference type="InterPro" id="IPR002560">
    <property type="entry name" value="Transposase_DDE"/>
</dbReference>
<organism evidence="2 3">
    <name type="scientific">Paraburkholderia guartelaensis</name>
    <dbReference type="NCBI Taxonomy" id="2546446"/>
    <lineage>
        <taxon>Bacteria</taxon>
        <taxon>Pseudomonadati</taxon>
        <taxon>Pseudomonadota</taxon>
        <taxon>Betaproteobacteria</taxon>
        <taxon>Burkholderiales</taxon>
        <taxon>Burkholderiaceae</taxon>
        <taxon>Paraburkholderia</taxon>
    </lineage>
</organism>
<feature type="domain" description="Transposase IS204/IS1001/IS1096/IS1165 DDE" evidence="1">
    <location>
        <begin position="4"/>
        <end position="238"/>
    </location>
</feature>
<dbReference type="NCBIfam" id="NF033550">
    <property type="entry name" value="transpos_ISL3"/>
    <property type="match status" value="1"/>
</dbReference>
<dbReference type="RefSeq" id="WP_133191286.1">
    <property type="nucleotide sequence ID" value="NZ_SMOD01000165.1"/>
</dbReference>
<dbReference type="AlphaFoldDB" id="A0A4R5K9S6"/>
<evidence type="ECO:0000259" key="1">
    <source>
        <dbReference type="Pfam" id="PF01610"/>
    </source>
</evidence>
<dbReference type="InterPro" id="IPR047951">
    <property type="entry name" value="Transpos_ISL3"/>
</dbReference>
<comment type="caution">
    <text evidence="2">The sequence shown here is derived from an EMBL/GenBank/DDBJ whole genome shotgun (WGS) entry which is preliminary data.</text>
</comment>
<evidence type="ECO:0000313" key="2">
    <source>
        <dbReference type="EMBL" id="TDF91746.1"/>
    </source>
</evidence>
<dbReference type="PANTHER" id="PTHR33498:SF1">
    <property type="entry name" value="TRANSPOSASE FOR INSERTION SEQUENCE ELEMENT IS1557"/>
    <property type="match status" value="1"/>
</dbReference>
<sequence>VSTVAIDETSYRRGHEYLTLVADMQARRVVFVTPGRDAKPIESFAAYLSQHNGTPEQVTSASIDMSPAFIKGVSEHLPNARVTFDKFHVVAHASKALDMVRRQQQKADPELKGMRWTLLKDANKLNLAQLTDLEALVRQYATKRTARAWLYREQLREILERKQIHVVSEMLRQWCTNVMRSKVEPMKDVARLIRRHFDGVVAWTQTRQTNGFIEAINGLFQAAKRKARGYTRFTTMRTVLFLVAGKLDFSGFNPHAS</sequence>
<dbReference type="Proteomes" id="UP000295606">
    <property type="component" value="Unassembled WGS sequence"/>
</dbReference>
<proteinExistence type="predicted"/>
<dbReference type="PANTHER" id="PTHR33498">
    <property type="entry name" value="TRANSPOSASE FOR INSERTION SEQUENCE ELEMENT IS1557"/>
    <property type="match status" value="1"/>
</dbReference>
<feature type="non-terminal residue" evidence="2">
    <location>
        <position position="1"/>
    </location>
</feature>
<accession>A0A4R5K9S6</accession>
<gene>
    <name evidence="2" type="ORF">E1N52_43870</name>
</gene>